<dbReference type="GO" id="GO:0009252">
    <property type="term" value="P:peptidoglycan biosynthetic process"/>
    <property type="evidence" value="ECO:0007669"/>
    <property type="project" value="UniProtKB-UniRule"/>
</dbReference>
<evidence type="ECO:0000256" key="2">
    <source>
        <dbReference type="ARBA" id="ARBA00004236"/>
    </source>
</evidence>
<dbReference type="Gene3D" id="3.30.1390.30">
    <property type="entry name" value="Penicillin-binding protein 2a, domain 3"/>
    <property type="match status" value="1"/>
</dbReference>
<keyword evidence="4 14" id="KW-0997">Cell inner membrane</keyword>
<dbReference type="FunFam" id="3.40.710.10:FF:000004">
    <property type="entry name" value="Peptidoglycan D,D-transpeptidase MrdA"/>
    <property type="match status" value="1"/>
</dbReference>
<dbReference type="Gene3D" id="3.90.1310.10">
    <property type="entry name" value="Penicillin-binding protein 2a (Domain 2)"/>
    <property type="match status" value="1"/>
</dbReference>
<dbReference type="RefSeq" id="WP_023933316.1">
    <property type="nucleotide sequence ID" value="NZ_DF196819.1"/>
</dbReference>
<feature type="region of interest" description="Disordered" evidence="15">
    <location>
        <begin position="631"/>
        <end position="654"/>
    </location>
</feature>
<feature type="compositionally biased region" description="Polar residues" evidence="15">
    <location>
        <begin position="639"/>
        <end position="654"/>
    </location>
</feature>
<accession>A0A0U1P854</accession>
<evidence type="ECO:0000256" key="14">
    <source>
        <dbReference type="HAMAP-Rule" id="MF_02081"/>
    </source>
</evidence>
<dbReference type="InterPro" id="IPR005311">
    <property type="entry name" value="PBP_dimer"/>
</dbReference>
<gene>
    <name evidence="14" type="primary">mrdA</name>
    <name evidence="18" type="ORF">PLEI_2261</name>
</gene>
<dbReference type="GO" id="GO:0008360">
    <property type="term" value="P:regulation of cell shape"/>
    <property type="evidence" value="ECO:0007669"/>
    <property type="project" value="UniProtKB-KW"/>
</dbReference>
<name>A0A0U1P854_PHOLE</name>
<dbReference type="eggNOG" id="COG0768">
    <property type="taxonomic scope" value="Bacteria"/>
</dbReference>
<evidence type="ECO:0000256" key="13">
    <source>
        <dbReference type="ARBA" id="ARBA00023316"/>
    </source>
</evidence>
<dbReference type="HOGENOM" id="CLU_009289_1_2_6"/>
<dbReference type="EMBL" id="DF196819">
    <property type="protein sequence ID" value="GAD30605.1"/>
    <property type="molecule type" value="Genomic_DNA"/>
</dbReference>
<evidence type="ECO:0000256" key="15">
    <source>
        <dbReference type="SAM" id="MobiDB-lite"/>
    </source>
</evidence>
<dbReference type="GO" id="GO:0009002">
    <property type="term" value="F:serine-type D-Ala-D-Ala carboxypeptidase activity"/>
    <property type="evidence" value="ECO:0007669"/>
    <property type="project" value="UniProtKB-UniRule"/>
</dbReference>
<dbReference type="NCBIfam" id="TIGR03423">
    <property type="entry name" value="pbp2_mrdA"/>
    <property type="match status" value="1"/>
</dbReference>
<evidence type="ECO:0000313" key="18">
    <source>
        <dbReference type="EMBL" id="GAD30605.1"/>
    </source>
</evidence>
<dbReference type="GO" id="GO:0008658">
    <property type="term" value="F:penicillin binding"/>
    <property type="evidence" value="ECO:0007669"/>
    <property type="project" value="UniProtKB-UniRule"/>
</dbReference>
<organism evidence="18 19">
    <name type="scientific">Photobacterium leiognathi lrivu.4.1</name>
    <dbReference type="NCBI Taxonomy" id="1248232"/>
    <lineage>
        <taxon>Bacteria</taxon>
        <taxon>Pseudomonadati</taxon>
        <taxon>Pseudomonadota</taxon>
        <taxon>Gammaproteobacteria</taxon>
        <taxon>Vibrionales</taxon>
        <taxon>Vibrionaceae</taxon>
        <taxon>Photobacterium</taxon>
    </lineage>
</organism>
<comment type="catalytic activity">
    <reaction evidence="14">
        <text>Preferential cleavage: (Ac)2-L-Lys-D-Ala-|-D-Ala. Also transpeptidation of peptidyl-alanyl moieties that are N-acyl substituents of D-alanine.</text>
        <dbReference type="EC" id="3.4.16.4"/>
    </reaction>
</comment>
<dbReference type="Gene3D" id="3.40.710.10">
    <property type="entry name" value="DD-peptidase/beta-lactamase superfamily"/>
    <property type="match status" value="1"/>
</dbReference>
<evidence type="ECO:0000256" key="7">
    <source>
        <dbReference type="ARBA" id="ARBA00022692"/>
    </source>
</evidence>
<comment type="similarity">
    <text evidence="14">Belongs to the transpeptidase family. MrdA subfamily.</text>
</comment>
<keyword evidence="8 14" id="KW-0378">Hydrolase</keyword>
<dbReference type="InterPro" id="IPR012338">
    <property type="entry name" value="Beta-lactam/transpept-like"/>
</dbReference>
<evidence type="ECO:0000256" key="9">
    <source>
        <dbReference type="ARBA" id="ARBA00022960"/>
    </source>
</evidence>
<keyword evidence="10 14" id="KW-0573">Peptidoglycan synthesis</keyword>
<dbReference type="Pfam" id="PF03717">
    <property type="entry name" value="PBP_dimer"/>
    <property type="match status" value="1"/>
</dbReference>
<dbReference type="SUPFAM" id="SSF56519">
    <property type="entry name" value="Penicillin binding protein dimerisation domain"/>
    <property type="match status" value="1"/>
</dbReference>
<keyword evidence="6 14" id="KW-0645">Protease</keyword>
<dbReference type="Proteomes" id="UP000030675">
    <property type="component" value="Unassembled WGS sequence"/>
</dbReference>
<comment type="subcellular location">
    <subcellularLocation>
        <location evidence="14">Cell inner membrane</location>
        <topology evidence="14">Single-pass membrane protein</topology>
    </subcellularLocation>
    <subcellularLocation>
        <location evidence="2">Cell membrane</location>
    </subcellularLocation>
    <subcellularLocation>
        <location evidence="1">Membrane</location>
        <topology evidence="1">Single-pass membrane protein</topology>
    </subcellularLocation>
</comment>
<dbReference type="AlphaFoldDB" id="A0A0U1P854"/>
<dbReference type="Pfam" id="PF00905">
    <property type="entry name" value="Transpeptidase"/>
    <property type="match status" value="1"/>
</dbReference>
<comment type="function">
    <text evidence="14">Catalyzes cross-linking of the peptidoglycan cell wall.</text>
</comment>
<evidence type="ECO:0000256" key="8">
    <source>
        <dbReference type="ARBA" id="ARBA00022801"/>
    </source>
</evidence>
<dbReference type="InterPro" id="IPR017790">
    <property type="entry name" value="Penicillin-binding_protein_2"/>
</dbReference>
<dbReference type="FunFam" id="3.90.1310.10:FF:000001">
    <property type="entry name" value="Peptidoglycan D,D-transpeptidase MrdA"/>
    <property type="match status" value="1"/>
</dbReference>
<evidence type="ECO:0000313" key="19">
    <source>
        <dbReference type="Proteomes" id="UP000030675"/>
    </source>
</evidence>
<evidence type="ECO:0000256" key="11">
    <source>
        <dbReference type="ARBA" id="ARBA00022989"/>
    </source>
</evidence>
<evidence type="ECO:0000256" key="12">
    <source>
        <dbReference type="ARBA" id="ARBA00023136"/>
    </source>
</evidence>
<evidence type="ECO:0000259" key="17">
    <source>
        <dbReference type="Pfam" id="PF03717"/>
    </source>
</evidence>
<dbReference type="GO" id="GO:0005886">
    <property type="term" value="C:plasma membrane"/>
    <property type="evidence" value="ECO:0007669"/>
    <property type="project" value="UniProtKB-SubCell"/>
</dbReference>
<dbReference type="InterPro" id="IPR050515">
    <property type="entry name" value="Beta-lactam/transpept"/>
</dbReference>
<proteinExistence type="inferred from homology"/>
<dbReference type="PANTHER" id="PTHR30627">
    <property type="entry name" value="PEPTIDOGLYCAN D,D-TRANSPEPTIDASE"/>
    <property type="match status" value="1"/>
</dbReference>
<keyword evidence="13 14" id="KW-0961">Cell wall biogenesis/degradation</keyword>
<reference evidence="19" key="1">
    <citation type="submission" date="2012-12" db="EMBL/GenBank/DDBJ databases">
        <title>Genome Sequence of Photobacterium leiognathi lrivu.4.1.</title>
        <authorList>
            <person name="Urbanczyk H."/>
            <person name="Ogura Y."/>
            <person name="Hayashi T."/>
            <person name="Dunlap P.V."/>
        </authorList>
    </citation>
    <scope>NUCLEOTIDE SEQUENCE [LARGE SCALE GENOMIC DNA]</scope>
    <source>
        <strain evidence="19">lrivu.4.1</strain>
    </source>
</reference>
<dbReference type="GO" id="GO:0006508">
    <property type="term" value="P:proteolysis"/>
    <property type="evidence" value="ECO:0007669"/>
    <property type="project" value="UniProtKB-KW"/>
</dbReference>
<dbReference type="GO" id="GO:0071972">
    <property type="term" value="F:peptidoglycan L,D-transpeptidase activity"/>
    <property type="evidence" value="ECO:0007669"/>
    <property type="project" value="TreeGrafter"/>
</dbReference>
<comment type="caution">
    <text evidence="14">Lacks conserved residue(s) required for the propagation of feature annotation.</text>
</comment>
<keyword evidence="9 14" id="KW-0133">Cell shape</keyword>
<protein>
    <recommendedName>
        <fullName evidence="14">Peptidoglycan D,D-transpeptidase MrdA</fullName>
        <ecNumber evidence="14">3.4.16.4</ecNumber>
    </recommendedName>
    <alternativeName>
        <fullName evidence="14">Penicillin-binding protein 2</fullName>
        <shortName evidence="14">PBP-2</shortName>
    </alternativeName>
</protein>
<keyword evidence="12 14" id="KW-0472">Membrane</keyword>
<dbReference type="UniPathway" id="UPA00219"/>
<dbReference type="EC" id="3.4.16.4" evidence="14"/>
<evidence type="ECO:0000259" key="16">
    <source>
        <dbReference type="Pfam" id="PF00905"/>
    </source>
</evidence>
<dbReference type="GO" id="GO:0071555">
    <property type="term" value="P:cell wall organization"/>
    <property type="evidence" value="ECO:0007669"/>
    <property type="project" value="UniProtKB-KW"/>
</dbReference>
<dbReference type="InterPro" id="IPR036138">
    <property type="entry name" value="PBP_dimer_sf"/>
</dbReference>
<keyword evidence="11 14" id="KW-1133">Transmembrane helix</keyword>
<dbReference type="SUPFAM" id="SSF56601">
    <property type="entry name" value="beta-lactamase/transpeptidase-like"/>
    <property type="match status" value="1"/>
</dbReference>
<feature type="domain" description="Penicillin-binding protein transpeptidase" evidence="16">
    <location>
        <begin position="286"/>
        <end position="625"/>
    </location>
</feature>
<feature type="transmembrane region" description="Helical" evidence="14">
    <location>
        <begin position="21"/>
        <end position="41"/>
    </location>
</feature>
<keyword evidence="7 14" id="KW-0812">Transmembrane</keyword>
<sequence>MRQKRTQIRDHRAESALFFRRALVSFIGIIVLVSVLLFNLFNIQVEQHQDYKTRSNDNRIKIVPVSPNRGLIYDRNGILLAENRPIYNLEVTIEKVPDMEQTYTALKSVLGLTDEDIERFKKERRRTRRFKSVPILEGLNEQQVALFAVNQHRFPGVEVKAYLKRYYPYGDSLTHVLGYVAKINDRDLKKLDQDGKLSNYKATRDIGKLGIERYYEDLLHGTSGYQEVEVNSRGRIIRTLKYVPPIPGKDIKLNIDLGLQLYVKELLTERKLDPETGEEIIKHKRGSVVVLDPKDDAILAMVSSPSYDPNLFVRGISGKNYRELLNNPDRPLVNRVTLGIYPPASTVKPMIAVAALTEGVVTPKTTRNDPGWWKIPNSTSRKFRDWLRWGHGPVNIYKAIEESVDTYFYQVAYDMGIDRLSTWMNRFGYGEYTGIDIHEESKANMPTRDWKQARHKRPWYQGDTIPVGIGQGYWTATPLQIAKATSVLVNNGVVHRPHLLKDIVDEEVEKPAEFKDFPPISEVSPETWEIAREGMHRVLYGTRGTARKAFYNTPYEAGGKSGSAQVFGLAENQKYNADELEERLRDHALFTAFAPFDKPEVVVSMVLENAGGGSSNGGPIARKIFDHMLIKPNPESKSESNSALTATETTEVQQ</sequence>
<dbReference type="PANTHER" id="PTHR30627:SF2">
    <property type="entry name" value="PEPTIDOGLYCAN D,D-TRANSPEPTIDASE MRDA"/>
    <property type="match status" value="1"/>
</dbReference>
<evidence type="ECO:0000256" key="1">
    <source>
        <dbReference type="ARBA" id="ARBA00004167"/>
    </source>
</evidence>
<feature type="domain" description="Penicillin-binding protein dimerisation" evidence="17">
    <location>
        <begin position="65"/>
        <end position="240"/>
    </location>
</feature>
<comment type="pathway">
    <text evidence="14">Cell wall biogenesis; peptidoglycan biosynthesis.</text>
</comment>
<evidence type="ECO:0000256" key="3">
    <source>
        <dbReference type="ARBA" id="ARBA00022475"/>
    </source>
</evidence>
<dbReference type="HAMAP" id="MF_02081">
    <property type="entry name" value="MrdA_transpept"/>
    <property type="match status" value="1"/>
</dbReference>
<keyword evidence="3 14" id="KW-1003">Cell membrane</keyword>
<evidence type="ECO:0000256" key="5">
    <source>
        <dbReference type="ARBA" id="ARBA00022645"/>
    </source>
</evidence>
<evidence type="ECO:0000256" key="4">
    <source>
        <dbReference type="ARBA" id="ARBA00022519"/>
    </source>
</evidence>
<evidence type="ECO:0000256" key="6">
    <source>
        <dbReference type="ARBA" id="ARBA00022670"/>
    </source>
</evidence>
<keyword evidence="5 14" id="KW-0121">Carboxypeptidase</keyword>
<dbReference type="InterPro" id="IPR001460">
    <property type="entry name" value="PCN-bd_Tpept"/>
</dbReference>
<evidence type="ECO:0000256" key="10">
    <source>
        <dbReference type="ARBA" id="ARBA00022984"/>
    </source>
</evidence>
<feature type="active site" description="Acyl-ester intermediate" evidence="14">
    <location>
        <position position="345"/>
    </location>
</feature>